<dbReference type="InterPro" id="IPR001223">
    <property type="entry name" value="Glyco_hydro18_cat"/>
</dbReference>
<evidence type="ECO:0000256" key="1">
    <source>
        <dbReference type="ARBA" id="ARBA00000822"/>
    </source>
</evidence>
<comment type="subcellular location">
    <subcellularLocation>
        <location evidence="2">Secreted</location>
    </subcellularLocation>
</comment>
<evidence type="ECO:0000256" key="5">
    <source>
        <dbReference type="ARBA" id="ARBA00022525"/>
    </source>
</evidence>
<evidence type="ECO:0000256" key="8">
    <source>
        <dbReference type="ARBA" id="ARBA00022801"/>
    </source>
</evidence>
<dbReference type="GO" id="GO:0008061">
    <property type="term" value="F:chitin binding"/>
    <property type="evidence" value="ECO:0007669"/>
    <property type="project" value="UniProtKB-UniRule"/>
</dbReference>
<comment type="caution">
    <text evidence="15">Lacks conserved residue(s) required for the propagation of feature annotation.</text>
</comment>
<feature type="domain" description="GH18" evidence="19">
    <location>
        <begin position="205"/>
        <end position="559"/>
    </location>
</feature>
<keyword evidence="9" id="KW-0146">Chitin degradation</keyword>
<dbReference type="Proteomes" id="UP001303160">
    <property type="component" value="Unassembled WGS sequence"/>
</dbReference>
<keyword evidence="21" id="KW-1185">Reference proteome</keyword>
<dbReference type="GO" id="GO:0006032">
    <property type="term" value="P:chitin catabolic process"/>
    <property type="evidence" value="ECO:0007669"/>
    <property type="project" value="UniProtKB-KW"/>
</dbReference>
<evidence type="ECO:0000256" key="13">
    <source>
        <dbReference type="ARBA" id="ARBA00023295"/>
    </source>
</evidence>
<dbReference type="Pfam" id="PF00704">
    <property type="entry name" value="Glyco_hydro_18"/>
    <property type="match status" value="1"/>
</dbReference>
<comment type="similarity">
    <text evidence="3">Belongs to the glycosyl hydrolase 18 family. Chitinase class V subfamily.</text>
</comment>
<dbReference type="Pfam" id="PF00187">
    <property type="entry name" value="Chitin_bind_1"/>
    <property type="match status" value="1"/>
</dbReference>
<evidence type="ECO:0000256" key="12">
    <source>
        <dbReference type="ARBA" id="ARBA00023277"/>
    </source>
</evidence>
<evidence type="ECO:0000256" key="14">
    <source>
        <dbReference type="ARBA" id="ARBA00023326"/>
    </source>
</evidence>
<evidence type="ECO:0000313" key="21">
    <source>
        <dbReference type="Proteomes" id="UP001303160"/>
    </source>
</evidence>
<dbReference type="GO" id="GO:0000272">
    <property type="term" value="P:polysaccharide catabolic process"/>
    <property type="evidence" value="ECO:0007669"/>
    <property type="project" value="UniProtKB-KW"/>
</dbReference>
<dbReference type="InterPro" id="IPR011583">
    <property type="entry name" value="Chitinase_II/V-like_cat"/>
</dbReference>
<dbReference type="SUPFAM" id="SSF57016">
    <property type="entry name" value="Plant lectins/antimicrobial peptides"/>
    <property type="match status" value="1"/>
</dbReference>
<accession>A0AAN7AVS6</accession>
<dbReference type="PROSITE" id="PS51910">
    <property type="entry name" value="GH18_2"/>
    <property type="match status" value="1"/>
</dbReference>
<evidence type="ECO:0000256" key="2">
    <source>
        <dbReference type="ARBA" id="ARBA00004613"/>
    </source>
</evidence>
<dbReference type="SUPFAM" id="SSF54556">
    <property type="entry name" value="Chitinase insertion domain"/>
    <property type="match status" value="1"/>
</dbReference>
<evidence type="ECO:0000256" key="15">
    <source>
        <dbReference type="PROSITE-ProRule" id="PRU00261"/>
    </source>
</evidence>
<feature type="domain" description="Chitin-binding type-1" evidence="18">
    <location>
        <begin position="141"/>
        <end position="194"/>
    </location>
</feature>
<feature type="signal peptide" evidence="17">
    <location>
        <begin position="1"/>
        <end position="20"/>
    </location>
</feature>
<keyword evidence="15" id="KW-1015">Disulfide bond</keyword>
<dbReference type="FunFam" id="3.10.50.10:FF:000003">
    <property type="entry name" value="Class V chitinase CHIT5b"/>
    <property type="match status" value="1"/>
</dbReference>
<evidence type="ECO:0000259" key="19">
    <source>
        <dbReference type="PROSITE" id="PS51910"/>
    </source>
</evidence>
<comment type="catalytic activity">
    <reaction evidence="1">
        <text>Random endo-hydrolysis of N-acetyl-beta-D-glucosaminide (1-&gt;4)-beta-linkages in chitin and chitodextrins.</text>
        <dbReference type="EC" id="3.2.1.14"/>
    </reaction>
</comment>
<keyword evidence="5" id="KW-0964">Secreted</keyword>
<keyword evidence="8 16" id="KW-0378">Hydrolase</keyword>
<comment type="caution">
    <text evidence="20">The sequence shown here is derived from an EMBL/GenBank/DDBJ whole genome shotgun (WGS) entry which is preliminary data.</text>
</comment>
<feature type="disulfide bond" evidence="15">
    <location>
        <begin position="155"/>
        <end position="167"/>
    </location>
</feature>
<evidence type="ECO:0000256" key="17">
    <source>
        <dbReference type="SAM" id="SignalP"/>
    </source>
</evidence>
<dbReference type="InterPro" id="IPR017853">
    <property type="entry name" value="GH"/>
</dbReference>
<gene>
    <name evidence="20" type="ORF">QBC40DRAFT_348619</name>
</gene>
<reference evidence="20" key="1">
    <citation type="journal article" date="2023" name="Mol. Phylogenet. Evol.">
        <title>Genome-scale phylogeny and comparative genomics of the fungal order Sordariales.</title>
        <authorList>
            <person name="Hensen N."/>
            <person name="Bonometti L."/>
            <person name="Westerberg I."/>
            <person name="Brannstrom I.O."/>
            <person name="Guillou S."/>
            <person name="Cros-Aarteil S."/>
            <person name="Calhoun S."/>
            <person name="Haridas S."/>
            <person name="Kuo A."/>
            <person name="Mondo S."/>
            <person name="Pangilinan J."/>
            <person name="Riley R."/>
            <person name="LaButti K."/>
            <person name="Andreopoulos B."/>
            <person name="Lipzen A."/>
            <person name="Chen C."/>
            <person name="Yan M."/>
            <person name="Daum C."/>
            <person name="Ng V."/>
            <person name="Clum A."/>
            <person name="Steindorff A."/>
            <person name="Ohm R.A."/>
            <person name="Martin F."/>
            <person name="Silar P."/>
            <person name="Natvig D.O."/>
            <person name="Lalanne C."/>
            <person name="Gautier V."/>
            <person name="Ament-Velasquez S.L."/>
            <person name="Kruys A."/>
            <person name="Hutchinson M.I."/>
            <person name="Powell A.J."/>
            <person name="Barry K."/>
            <person name="Miller A.N."/>
            <person name="Grigoriev I.V."/>
            <person name="Debuchy R."/>
            <person name="Gladieux P."/>
            <person name="Hiltunen Thoren M."/>
            <person name="Johannesson H."/>
        </authorList>
    </citation>
    <scope>NUCLEOTIDE SEQUENCE</scope>
    <source>
        <strain evidence="20">CBS 315.58</strain>
    </source>
</reference>
<evidence type="ECO:0000313" key="20">
    <source>
        <dbReference type="EMBL" id="KAK4200452.1"/>
    </source>
</evidence>
<dbReference type="EC" id="3.2.1.14" evidence="4"/>
<keyword evidence="11" id="KW-0325">Glycoprotein</keyword>
<feature type="disulfide bond" evidence="15">
    <location>
        <begin position="188"/>
        <end position="192"/>
    </location>
</feature>
<evidence type="ECO:0000256" key="3">
    <source>
        <dbReference type="ARBA" id="ARBA00008682"/>
    </source>
</evidence>
<feature type="chain" id="PRO_5042912456" description="chitinase" evidence="17">
    <location>
        <begin position="21"/>
        <end position="1797"/>
    </location>
</feature>
<name>A0AAN7AVS6_9PEZI</name>
<keyword evidence="10" id="KW-0843">Virulence</keyword>
<dbReference type="GO" id="GO:0008843">
    <property type="term" value="F:endochitinase activity"/>
    <property type="evidence" value="ECO:0007669"/>
    <property type="project" value="UniProtKB-EC"/>
</dbReference>
<dbReference type="PANTHER" id="PTHR47700">
    <property type="entry name" value="V CHITINASE, PUTATIVE (AFU_ORTHOLOGUE AFUA_6G13720)-RELATED"/>
    <property type="match status" value="1"/>
</dbReference>
<dbReference type="EMBL" id="MU863919">
    <property type="protein sequence ID" value="KAK4200452.1"/>
    <property type="molecule type" value="Genomic_DNA"/>
</dbReference>
<dbReference type="PROSITE" id="PS50941">
    <property type="entry name" value="CHIT_BIND_I_2"/>
    <property type="match status" value="1"/>
</dbReference>
<dbReference type="InterPro" id="IPR036861">
    <property type="entry name" value="Endochitinase-like_sf"/>
</dbReference>
<dbReference type="SMART" id="SM00270">
    <property type="entry name" value="ChtBD1"/>
    <property type="match status" value="1"/>
</dbReference>
<dbReference type="InterPro" id="IPR053214">
    <property type="entry name" value="LysM12-like"/>
</dbReference>
<dbReference type="Gene3D" id="3.30.60.10">
    <property type="entry name" value="Endochitinase-like"/>
    <property type="match status" value="1"/>
</dbReference>
<dbReference type="PROSITE" id="PS01095">
    <property type="entry name" value="GH18_1"/>
    <property type="match status" value="1"/>
</dbReference>
<dbReference type="InterPro" id="IPR001002">
    <property type="entry name" value="Chitin-bd_1"/>
</dbReference>
<reference evidence="20" key="2">
    <citation type="submission" date="2023-05" db="EMBL/GenBank/DDBJ databases">
        <authorList>
            <consortium name="Lawrence Berkeley National Laboratory"/>
            <person name="Steindorff A."/>
            <person name="Hensen N."/>
            <person name="Bonometti L."/>
            <person name="Westerberg I."/>
            <person name="Brannstrom I.O."/>
            <person name="Guillou S."/>
            <person name="Cros-Aarteil S."/>
            <person name="Calhoun S."/>
            <person name="Haridas S."/>
            <person name="Kuo A."/>
            <person name="Mondo S."/>
            <person name="Pangilinan J."/>
            <person name="Riley R."/>
            <person name="Labutti K."/>
            <person name="Andreopoulos B."/>
            <person name="Lipzen A."/>
            <person name="Chen C."/>
            <person name="Yanf M."/>
            <person name="Daum C."/>
            <person name="Ng V."/>
            <person name="Clum A."/>
            <person name="Ohm R."/>
            <person name="Martin F."/>
            <person name="Silar P."/>
            <person name="Natvig D."/>
            <person name="Lalanne C."/>
            <person name="Gautier V."/>
            <person name="Ament-Velasquez S.L."/>
            <person name="Kruys A."/>
            <person name="Hutchinson M.I."/>
            <person name="Powell A.J."/>
            <person name="Barry K."/>
            <person name="Miller A.N."/>
            <person name="Grigoriev I.V."/>
            <person name="Debuchy R."/>
            <person name="Gladieux P."/>
            <person name="Thoren M.H."/>
            <person name="Johannesson H."/>
        </authorList>
    </citation>
    <scope>NUCLEOTIDE SEQUENCE</scope>
    <source>
        <strain evidence="20">CBS 315.58</strain>
    </source>
</reference>
<evidence type="ECO:0000256" key="10">
    <source>
        <dbReference type="ARBA" id="ARBA00023026"/>
    </source>
</evidence>
<evidence type="ECO:0000256" key="6">
    <source>
        <dbReference type="ARBA" id="ARBA00022669"/>
    </source>
</evidence>
<evidence type="ECO:0000256" key="4">
    <source>
        <dbReference type="ARBA" id="ARBA00012729"/>
    </source>
</evidence>
<keyword evidence="6 15" id="KW-0147">Chitin-binding</keyword>
<keyword evidence="7 17" id="KW-0732">Signal</keyword>
<keyword evidence="14" id="KW-0624">Polysaccharide degradation</keyword>
<evidence type="ECO:0000256" key="11">
    <source>
        <dbReference type="ARBA" id="ARBA00023180"/>
    </source>
</evidence>
<keyword evidence="12" id="KW-0119">Carbohydrate metabolism</keyword>
<keyword evidence="13 16" id="KW-0326">Glycosidase</keyword>
<feature type="disulfide bond" evidence="15">
    <location>
        <begin position="160"/>
        <end position="174"/>
    </location>
</feature>
<dbReference type="PANTHER" id="PTHR47700:SF2">
    <property type="entry name" value="CHITINASE"/>
    <property type="match status" value="1"/>
</dbReference>
<evidence type="ECO:0000259" key="18">
    <source>
        <dbReference type="PROSITE" id="PS50941"/>
    </source>
</evidence>
<dbReference type="Gene3D" id="3.10.50.10">
    <property type="match status" value="1"/>
</dbReference>
<dbReference type="CDD" id="cd00035">
    <property type="entry name" value="ChtBD1"/>
    <property type="match status" value="1"/>
</dbReference>
<sequence>MIYFVLRIVLSVSIASNVLAFPHINKFHDEHAYPELSSPQATCRNAIGFFDYSAKIRQDLNENLPFCLPAEQEYEASSEAKSLLLGRQVVGGDDYSCAPDRPCRNGACCPKATLSCNYGEKYCGKSGTSPNDVCWSNCHAKAECGVNAAVPGKKCPLNVCCSRWGFCGMEADFCAKGKGDDKDGPTGCQSNCDQPGPKDKSGGQDKVIGYYEAWRHDSVCQGMGFDQIPVKSLTHLYFSFGYITPGDFSVAGMDGLPFRLFSDFTNVKQKNPALKTVIAIGGWTYNDPGPTQKVFSNMVSTQANRAKFIKNLFAFMRQYAFDGVDFDWEYPGAPDRGGIPEDGENFTKFLKQLDDENKKQPVKYIVSFTAPTSYWYLRHFDLKAVNYVDFINVMSYDLHGVWDRENPIGNNIYGHSNVTEIKRAFDLFWRNNVPARKLNLGLGFYGRSFQLEDPACNKPGCKFKGGATKGGCSGESGILSYREIQEIIKKDRLKPFHDKKAEVKYITYGRDQWVSYDDVDTFKQKKELAHDLGLGGYLIWAVDQDDDQLSALQAVISPKKLGSLGPEKGKSWDNASVPNCYVTGCDGKCDPGFTLMSEQNCGTDDKKSQLCCPLSGAPDPSTCHWRGNPIWCNGHCHDDEVMLQMNRWGSGGGYCSDGNKAYCCKSPLAEENQCYWAGMGKSCNSGDVPMTFSGTVLSALADVAQAILDLVGKPTPLAEMVGEALSDLLEVIETDTLKRYCCPKEDYKKWHNCNWYGKPGSCFDNHCPDVKAVQLTDSYFGAGDTCGWKLERVRVFCCEPIPGQRLFLPVPLKNLFEKPPSGDNIDTEFDLNVDKKSASSGRDENPNDAAFQFVVLTSPEEIQISLDKRDGSHWDVFNCNDAVSEDEQTVQMVCTDSSEDSNCHKIHLGQGVPGTILQMPPGCGPGKYAVAKSMVPSAAHNHSRLLPRHLSHLRSKEGVVVYDLTFDYEFRRAPRSLGDTQMRIDFSNQDNYWNEVVAAATTKKRKSKRSLDDVGGNHVRWLEEEFRDDYHFGALSPRHLQERWFGSTIIDWLSRMVKPEIKREFTHSIDETFTAKIVDESWSCVRDNIGYEGHITASALTRMKVATSFGFTLIVTSMVAPLDISKSYLTFYNEGEVTATFTLEAMAKVFYQKEQTILDLPFPGATFHIPGIVTIGPNVHVSGSLDASLAVAATFETKISIASWEVRQTIPDDGQSQFKPKEIGNGADLDDSGNFNGLSKPEFFAGVTVQGDVTAKLKAAVEFGVRFHDRWDVDPGVASVVGEGLVRVKMGAGSSTKGNCPFTYGMDVGASLYAQAQFFKWKSPQFNIAGPWEKAIINGGTCPALGGPPTRRRGIQLLESNIGLNERVVHNRTLEKRALSKRAGVYGPAFRIPVGKYFCPSEESGDNEGTDCKTIKPDWDNDKYLTNEDDYVDRKKRRQLAPMPQEVDFELFNSTIEGRILARDGLEKRGKKESKLCGINIESDFPSGGLLPDADAYGFDEPDICGNYEFGAPLQNRVTGIQYDTEHILEFQLPGMFLEELDRDIFGKTFLHPNPNQLDGNGARKKVTFCEYFKELWSVPGFAINGETATPADHIADTYPTSSRFSNELVVLEHYLNVPVKAKTWGREANIVSTRRWNTNIGKGVTEARAILKAMRNLVGSINYHNDFTIRSHFRAQKDRVGNMFEAIENALPSHRRVVNNVQYDAWQHQDLRRRWNEFMNSKFYLGQAKTMKVINEFLPVLQEAWADDGRRRAAEDQPGDSGDTLADKQRMRDLIDDIDALADRMRTLPAWINPFA</sequence>
<organism evidence="20 21">
    <name type="scientific">Triangularia verruculosa</name>
    <dbReference type="NCBI Taxonomy" id="2587418"/>
    <lineage>
        <taxon>Eukaryota</taxon>
        <taxon>Fungi</taxon>
        <taxon>Dikarya</taxon>
        <taxon>Ascomycota</taxon>
        <taxon>Pezizomycotina</taxon>
        <taxon>Sordariomycetes</taxon>
        <taxon>Sordariomycetidae</taxon>
        <taxon>Sordariales</taxon>
        <taxon>Podosporaceae</taxon>
        <taxon>Triangularia</taxon>
    </lineage>
</organism>
<dbReference type="PROSITE" id="PS00026">
    <property type="entry name" value="CHIT_BIND_I_1"/>
    <property type="match status" value="1"/>
</dbReference>
<evidence type="ECO:0000256" key="9">
    <source>
        <dbReference type="ARBA" id="ARBA00023024"/>
    </source>
</evidence>
<dbReference type="InterPro" id="IPR018371">
    <property type="entry name" value="Chitin-binding_1_CS"/>
</dbReference>
<dbReference type="GO" id="GO:0005576">
    <property type="term" value="C:extracellular region"/>
    <property type="evidence" value="ECO:0007669"/>
    <property type="project" value="UniProtKB-SubCell"/>
</dbReference>
<dbReference type="Gene3D" id="3.20.20.80">
    <property type="entry name" value="Glycosidases"/>
    <property type="match status" value="1"/>
</dbReference>
<proteinExistence type="inferred from homology"/>
<dbReference type="SMART" id="SM00636">
    <property type="entry name" value="Glyco_18"/>
    <property type="match status" value="1"/>
</dbReference>
<dbReference type="InterPro" id="IPR001579">
    <property type="entry name" value="Glyco_hydro_18_chit_AS"/>
</dbReference>
<dbReference type="SUPFAM" id="SSF51445">
    <property type="entry name" value="(Trans)glycosidases"/>
    <property type="match status" value="1"/>
</dbReference>
<evidence type="ECO:0000256" key="16">
    <source>
        <dbReference type="RuleBase" id="RU000489"/>
    </source>
</evidence>
<protein>
    <recommendedName>
        <fullName evidence="4">chitinase</fullName>
        <ecNumber evidence="4">3.2.1.14</ecNumber>
    </recommendedName>
</protein>
<dbReference type="InterPro" id="IPR029070">
    <property type="entry name" value="Chitinase_insertion_sf"/>
</dbReference>
<evidence type="ECO:0000256" key="7">
    <source>
        <dbReference type="ARBA" id="ARBA00022729"/>
    </source>
</evidence>